<accession>A0A9P7NE95</accession>
<sequence>MINSTAALLGAHLSMEPSTKKRKLAPKVNSSPAPNTQQQQQPLANANQYAHEPSSLQQNHHYATHDTPLSARQDFESFARHLQDAAMLIQRQTERPPYSHVSVLLLSWENDPSVDEDMAAFEAVLHNKYNYATHRWKIPSVPNPSLKLGVQMTSFLQNAGPSHLLIIYYAGHGFVDGDGHLYWACNARDDAAKLKWDGVRCLFEDAQSDILLLLDSCAVPDPPTDGSHGIKQGIAAFAFEHGSREQQQGSRSFTTDMTNALQSLHNGRPFSVERLFEEIVAQKQLHTNPQAARQAPMRRPQSPLFFSLMPGKSHHLSLAPLPSRPASVSQNGGGALSDVQARRGREDHWIDPSSVSDLRFDETRILVCTTFVGDASPDMSFFNQWLQNRPPLGSGIAVEGMFLGPPTMLLISMPQSVWNDVQHEKVCCFLGYISSHNMIHLYEKLVGPAGVRPSAKQVEEGRILLDARKLATGTPARHPQDTEKDELTRDSSASRANNVQSDGANPLPQSSPSRPPSGVEAALKLKDDAEGSAEMQEAAEQLKALRDVRHGGIAATPAERLRTCLPESVSDVPGVKGRRAPATTASHLSSEGVMPDGMKMTPPDSKATKAARRSGLKQETRCSHCSHAPFKDFSSLRKHVAAAHTRPFPCAFFFAGCTSTFGSKNEWKRHISSQHLCLQYYRCSTCPQSAAEGKGNEFNRKDLFTQHLRRMHAPFQIKGAISEDEGRLQAEWDAHVKEMQQSCLVTRRQPPQRAACPKNDCHKIFEGHNAWDEWTEHVGRHMEKGEGPVLGAGDLLTQWALKEGIIEVKGDGEYRLCVASGQPSSQGGRGPSLDRKDSLLTSLSRVEDTTMTESKPPESEAGHSQAMIT</sequence>
<feature type="region of interest" description="Disordered" evidence="1">
    <location>
        <begin position="572"/>
        <end position="606"/>
    </location>
</feature>
<name>A0A9P7NE95_9HYPO</name>
<proteinExistence type="predicted"/>
<dbReference type="InterPro" id="IPR039970">
    <property type="entry name" value="TF_Grauzone"/>
</dbReference>
<evidence type="ECO:0000259" key="2">
    <source>
        <dbReference type="SMART" id="SM00355"/>
    </source>
</evidence>
<feature type="compositionally biased region" description="Polar residues" evidence="1">
    <location>
        <begin position="839"/>
        <end position="853"/>
    </location>
</feature>
<dbReference type="GO" id="GO:0003700">
    <property type="term" value="F:DNA-binding transcription factor activity"/>
    <property type="evidence" value="ECO:0007669"/>
    <property type="project" value="InterPro"/>
</dbReference>
<dbReference type="InterPro" id="IPR013087">
    <property type="entry name" value="Znf_C2H2_type"/>
</dbReference>
<evidence type="ECO:0000313" key="4">
    <source>
        <dbReference type="Proteomes" id="UP000748025"/>
    </source>
</evidence>
<feature type="region of interest" description="Disordered" evidence="1">
    <location>
        <begin position="469"/>
        <end position="520"/>
    </location>
</feature>
<feature type="domain" description="C2H2-type" evidence="2">
    <location>
        <begin position="620"/>
        <end position="644"/>
    </location>
</feature>
<organism evidence="3 4">
    <name type="scientific">Claviceps pusilla</name>
    <dbReference type="NCBI Taxonomy" id="123648"/>
    <lineage>
        <taxon>Eukaryota</taxon>
        <taxon>Fungi</taxon>
        <taxon>Dikarya</taxon>
        <taxon>Ascomycota</taxon>
        <taxon>Pezizomycotina</taxon>
        <taxon>Sordariomycetes</taxon>
        <taxon>Hypocreomycetidae</taxon>
        <taxon>Hypocreales</taxon>
        <taxon>Clavicipitaceae</taxon>
        <taxon>Claviceps</taxon>
    </lineage>
</organism>
<dbReference type="SMART" id="SM00355">
    <property type="entry name" value="ZnF_C2H2"/>
    <property type="match status" value="4"/>
</dbReference>
<feature type="domain" description="C2H2-type" evidence="2">
    <location>
        <begin position="681"/>
        <end position="712"/>
    </location>
</feature>
<dbReference type="Proteomes" id="UP000748025">
    <property type="component" value="Unassembled WGS sequence"/>
</dbReference>
<feature type="compositionally biased region" description="Low complexity" evidence="1">
    <location>
        <begin position="32"/>
        <end position="48"/>
    </location>
</feature>
<evidence type="ECO:0000256" key="1">
    <source>
        <dbReference type="SAM" id="MobiDB-lite"/>
    </source>
</evidence>
<protein>
    <recommendedName>
        <fullName evidence="2">C2H2-type domain-containing protein</fullName>
    </recommendedName>
</protein>
<evidence type="ECO:0000313" key="3">
    <source>
        <dbReference type="EMBL" id="KAG6015071.1"/>
    </source>
</evidence>
<dbReference type="Gene3D" id="3.30.160.60">
    <property type="entry name" value="Classic Zinc Finger"/>
    <property type="match status" value="1"/>
</dbReference>
<feature type="compositionally biased region" description="Polar residues" evidence="1">
    <location>
        <begin position="490"/>
        <end position="503"/>
    </location>
</feature>
<feature type="domain" description="C2H2-type" evidence="2">
    <location>
        <begin position="648"/>
        <end position="675"/>
    </location>
</feature>
<dbReference type="AlphaFoldDB" id="A0A9P7NE95"/>
<dbReference type="PANTHER" id="PTHR23225:SF2">
    <property type="entry name" value="AT09679P-RELATED"/>
    <property type="match status" value="1"/>
</dbReference>
<gene>
    <name evidence="3" type="ORF">E4U43_005789</name>
</gene>
<feature type="domain" description="C2H2-type" evidence="2">
    <location>
        <begin position="754"/>
        <end position="781"/>
    </location>
</feature>
<dbReference type="OrthoDB" id="5388486at2759"/>
<feature type="compositionally biased region" description="Basic and acidic residues" evidence="1">
    <location>
        <begin position="478"/>
        <end position="489"/>
    </location>
</feature>
<keyword evidence="4" id="KW-1185">Reference proteome</keyword>
<feature type="region of interest" description="Disordered" evidence="1">
    <location>
        <begin position="1"/>
        <end position="59"/>
    </location>
</feature>
<reference evidence="3" key="1">
    <citation type="journal article" date="2020" name="bioRxiv">
        <title>Whole genome comparisons of ergot fungi reveals the divergence and evolution of species within the genus Claviceps are the result of varying mechanisms driving genome evolution and host range expansion.</title>
        <authorList>
            <person name="Wyka S.A."/>
            <person name="Mondo S.J."/>
            <person name="Liu M."/>
            <person name="Dettman J."/>
            <person name="Nalam V."/>
            <person name="Broders K.D."/>
        </authorList>
    </citation>
    <scope>NUCLEOTIDE SEQUENCE</scope>
    <source>
        <strain evidence="3">CCC 602</strain>
    </source>
</reference>
<feature type="region of interest" description="Disordered" evidence="1">
    <location>
        <begin position="819"/>
        <end position="869"/>
    </location>
</feature>
<dbReference type="EMBL" id="SRPW01000386">
    <property type="protein sequence ID" value="KAG6015071.1"/>
    <property type="molecule type" value="Genomic_DNA"/>
</dbReference>
<comment type="caution">
    <text evidence="3">The sequence shown here is derived from an EMBL/GenBank/DDBJ whole genome shotgun (WGS) entry which is preliminary data.</text>
</comment>
<dbReference type="PANTHER" id="PTHR23225">
    <property type="entry name" value="ZINC FINGER PROTEIN"/>
    <property type="match status" value="1"/>
</dbReference>